<name>A0A239KDR8_9PSED</name>
<comment type="similarity">
    <text evidence="2">Belongs to the fimbrial protein family.</text>
</comment>
<dbReference type="Proteomes" id="UP000198309">
    <property type="component" value="Unassembled WGS sequence"/>
</dbReference>
<evidence type="ECO:0000256" key="3">
    <source>
        <dbReference type="ARBA" id="ARBA00022729"/>
    </source>
</evidence>
<keyword evidence="3 5" id="KW-0732">Signal</keyword>
<evidence type="ECO:0000256" key="5">
    <source>
        <dbReference type="SAM" id="SignalP"/>
    </source>
</evidence>
<accession>A0A239KDR8</accession>
<evidence type="ECO:0000256" key="1">
    <source>
        <dbReference type="ARBA" id="ARBA00004561"/>
    </source>
</evidence>
<dbReference type="EMBL" id="FNEC01000015">
    <property type="protein sequence ID" value="SDJ30840.1"/>
    <property type="molecule type" value="Genomic_DNA"/>
</dbReference>
<proteinExistence type="inferred from homology"/>
<dbReference type="InterPro" id="IPR008966">
    <property type="entry name" value="Adhesion_dom_sf"/>
</dbReference>
<dbReference type="SUPFAM" id="SSF49401">
    <property type="entry name" value="Bacterial adhesins"/>
    <property type="match status" value="1"/>
</dbReference>
<protein>
    <submittedName>
        <fullName evidence="6">Major type 1 subunit fimbrin (Pilin)</fullName>
    </submittedName>
</protein>
<dbReference type="RefSeq" id="WP_089392290.1">
    <property type="nucleotide sequence ID" value="NZ_FNEC01000015.1"/>
</dbReference>
<dbReference type="GO" id="GO:0009289">
    <property type="term" value="C:pilus"/>
    <property type="evidence" value="ECO:0007669"/>
    <property type="project" value="UniProtKB-SubCell"/>
</dbReference>
<keyword evidence="8" id="KW-1185">Reference proteome</keyword>
<gene>
    <name evidence="6" type="ORF">SAMN05216189_101535</name>
    <name evidence="7" type="ORF">SAMN06295949_115104</name>
</gene>
<evidence type="ECO:0000313" key="8">
    <source>
        <dbReference type="Proteomes" id="UP000198309"/>
    </source>
</evidence>
<organism evidence="6 9">
    <name type="scientific">Pseudomonas delhiensis</name>
    <dbReference type="NCBI Taxonomy" id="366289"/>
    <lineage>
        <taxon>Bacteria</taxon>
        <taxon>Pseudomonadati</taxon>
        <taxon>Pseudomonadota</taxon>
        <taxon>Gammaproteobacteria</taxon>
        <taxon>Pseudomonadales</taxon>
        <taxon>Pseudomonadaceae</taxon>
        <taxon>Pseudomonas</taxon>
    </lineage>
</organism>
<feature type="signal peptide" evidence="5">
    <location>
        <begin position="1"/>
        <end position="22"/>
    </location>
</feature>
<evidence type="ECO:0000313" key="9">
    <source>
        <dbReference type="Proteomes" id="UP000199693"/>
    </source>
</evidence>
<feature type="chain" id="PRO_5030040873" evidence="5">
    <location>
        <begin position="23"/>
        <end position="182"/>
    </location>
</feature>
<reference evidence="6 9" key="1">
    <citation type="submission" date="2016-10" db="EMBL/GenBank/DDBJ databases">
        <authorList>
            <person name="de Groot N.N."/>
        </authorList>
    </citation>
    <scope>NUCLEOTIDE SEQUENCE [LARGE SCALE GENOMIC DNA]</scope>
    <source>
        <strain evidence="6 9">CCM 7361</strain>
    </source>
</reference>
<dbReference type="PANTHER" id="PTHR33420:SF3">
    <property type="entry name" value="FIMBRIAL SUBUNIT ELFA"/>
    <property type="match status" value="1"/>
</dbReference>
<dbReference type="AlphaFoldDB" id="A0A239KDR8"/>
<reference evidence="7 8" key="2">
    <citation type="submission" date="2017-06" db="EMBL/GenBank/DDBJ databases">
        <authorList>
            <person name="Varghese N."/>
            <person name="Submissions S."/>
        </authorList>
    </citation>
    <scope>NUCLEOTIDE SEQUENCE [LARGE SCALE GENOMIC DNA]</scope>
    <source>
        <strain evidence="7 8">RLD-1</strain>
    </source>
</reference>
<dbReference type="Pfam" id="PF16970">
    <property type="entry name" value="FimA"/>
    <property type="match status" value="1"/>
</dbReference>
<evidence type="ECO:0000256" key="4">
    <source>
        <dbReference type="ARBA" id="ARBA00023263"/>
    </source>
</evidence>
<dbReference type="InterPro" id="IPR036937">
    <property type="entry name" value="Adhesion_dom_fimbrial_sf"/>
</dbReference>
<dbReference type="Gene3D" id="2.60.40.1090">
    <property type="entry name" value="Fimbrial-type adhesion domain"/>
    <property type="match status" value="1"/>
</dbReference>
<evidence type="ECO:0000313" key="7">
    <source>
        <dbReference type="EMBL" id="SNT15862.1"/>
    </source>
</evidence>
<dbReference type="Proteomes" id="UP000199693">
    <property type="component" value="Unassembled WGS sequence"/>
</dbReference>
<dbReference type="GO" id="GO:0043709">
    <property type="term" value="P:cell adhesion involved in single-species biofilm formation"/>
    <property type="evidence" value="ECO:0007669"/>
    <property type="project" value="TreeGrafter"/>
</dbReference>
<evidence type="ECO:0000256" key="2">
    <source>
        <dbReference type="ARBA" id="ARBA00006671"/>
    </source>
</evidence>
<dbReference type="EMBL" id="FZPC01000015">
    <property type="protein sequence ID" value="SNT15862.1"/>
    <property type="molecule type" value="Genomic_DNA"/>
</dbReference>
<comment type="subcellular location">
    <subcellularLocation>
        <location evidence="1">Fimbrium</location>
    </subcellularLocation>
</comment>
<keyword evidence="4" id="KW-0281">Fimbrium</keyword>
<evidence type="ECO:0000313" key="6">
    <source>
        <dbReference type="EMBL" id="SDJ30840.1"/>
    </source>
</evidence>
<sequence length="182" mass="17979">MRNVVGIVTLLGAAAVGQVANAADGKINFSGELVGQTCTVAVDGVVSPSIASVTLPSVSAGALPNSGDSAGRTGFNIQLSNCAGAATTAAAFFESGSTVDPVSGYLRNASGTASNVNLRLIDAQNGSVIKAGNTNQKTLTSRSAIDGSGNAVLSYAVEYVATAAAPTPGTVESSVTYSIDYQ</sequence>
<dbReference type="InterPro" id="IPR050263">
    <property type="entry name" value="Bact_Fimbrial_Adh_Pro"/>
</dbReference>
<dbReference type="PANTHER" id="PTHR33420">
    <property type="entry name" value="FIMBRIAL SUBUNIT ELFA-RELATED"/>
    <property type="match status" value="1"/>
</dbReference>
<dbReference type="InterPro" id="IPR039458">
    <property type="entry name" value="FimA-like"/>
</dbReference>